<keyword evidence="17" id="KW-1185">Reference proteome</keyword>
<keyword evidence="10" id="KW-0963">Cytoplasm</keyword>
<evidence type="ECO:0000256" key="12">
    <source>
        <dbReference type="RuleBase" id="RU004462"/>
    </source>
</evidence>
<comment type="pathway">
    <text evidence="1 10">Amino-acid biosynthesis; S-adenosyl-L-methionine biosynthesis; S-adenosyl-L-methionine from L-methionine: step 1/1.</text>
</comment>
<dbReference type="InterPro" id="IPR022628">
    <property type="entry name" value="S-AdoMet_synt_N"/>
</dbReference>
<evidence type="ECO:0000313" key="16">
    <source>
        <dbReference type="EMBL" id="NLR76542.1"/>
    </source>
</evidence>
<comment type="caution">
    <text evidence="16">The sequence shown here is derived from an EMBL/GenBank/DDBJ whole genome shotgun (WGS) entry which is preliminary data.</text>
</comment>
<evidence type="ECO:0000313" key="17">
    <source>
        <dbReference type="Proteomes" id="UP000587991"/>
    </source>
</evidence>
<feature type="domain" description="S-adenosylmethionine synthetase N-terminal" evidence="13">
    <location>
        <begin position="4"/>
        <end position="101"/>
    </location>
</feature>
<feature type="region of interest" description="Flexible loop" evidence="10">
    <location>
        <begin position="99"/>
        <end position="109"/>
    </location>
</feature>
<dbReference type="CDD" id="cd18079">
    <property type="entry name" value="S-AdoMet_synt"/>
    <property type="match status" value="1"/>
</dbReference>
<feature type="binding site" evidence="10">
    <location>
        <position position="17"/>
    </location>
    <ligand>
        <name>Mg(2+)</name>
        <dbReference type="ChEBI" id="CHEBI:18420"/>
    </ligand>
</feature>
<keyword evidence="6 10" id="KW-0547">Nucleotide-binding</keyword>
<dbReference type="InterPro" id="IPR022636">
    <property type="entry name" value="S-AdoMet_synthetase_sfam"/>
</dbReference>
<evidence type="ECO:0000256" key="1">
    <source>
        <dbReference type="ARBA" id="ARBA00005224"/>
    </source>
</evidence>
<evidence type="ECO:0000256" key="2">
    <source>
        <dbReference type="ARBA" id="ARBA00009685"/>
    </source>
</evidence>
<organism evidence="16 17">
    <name type="scientific">Leeia aquatica</name>
    <dbReference type="NCBI Taxonomy" id="2725557"/>
    <lineage>
        <taxon>Bacteria</taxon>
        <taxon>Pseudomonadati</taxon>
        <taxon>Pseudomonadota</taxon>
        <taxon>Betaproteobacteria</taxon>
        <taxon>Neisseriales</taxon>
        <taxon>Leeiaceae</taxon>
        <taxon>Leeia</taxon>
    </lineage>
</organism>
<comment type="catalytic activity">
    <reaction evidence="10">
        <text>L-methionine + ATP + H2O = S-adenosyl-L-methionine + phosphate + diphosphate</text>
        <dbReference type="Rhea" id="RHEA:21080"/>
        <dbReference type="ChEBI" id="CHEBI:15377"/>
        <dbReference type="ChEBI" id="CHEBI:30616"/>
        <dbReference type="ChEBI" id="CHEBI:33019"/>
        <dbReference type="ChEBI" id="CHEBI:43474"/>
        <dbReference type="ChEBI" id="CHEBI:57844"/>
        <dbReference type="ChEBI" id="CHEBI:59789"/>
        <dbReference type="EC" id="2.5.1.6"/>
    </reaction>
</comment>
<comment type="cofactor">
    <cofactor evidence="10">
        <name>Mg(2+)</name>
        <dbReference type="ChEBI" id="CHEBI:18420"/>
    </cofactor>
    <text evidence="10">Binds 2 divalent ions per subunit.</text>
</comment>
<proteinExistence type="inferred from homology"/>
<protein>
    <recommendedName>
        <fullName evidence="10">S-adenosylmethionine synthase</fullName>
        <shortName evidence="10">AdoMet synthase</shortName>
        <ecNumber evidence="10">2.5.1.6</ecNumber>
    </recommendedName>
    <alternativeName>
        <fullName evidence="10">MAT</fullName>
    </alternativeName>
    <alternativeName>
        <fullName evidence="10">Methionine adenosyltransferase</fullName>
    </alternativeName>
</protein>
<feature type="domain" description="S-adenosylmethionine synthetase C-terminal" evidence="15">
    <location>
        <begin position="237"/>
        <end position="376"/>
    </location>
</feature>
<dbReference type="PROSITE" id="PS00376">
    <property type="entry name" value="ADOMET_SYNTHASE_1"/>
    <property type="match status" value="1"/>
</dbReference>
<evidence type="ECO:0000259" key="15">
    <source>
        <dbReference type="Pfam" id="PF02773"/>
    </source>
</evidence>
<keyword evidence="8 10" id="KW-0460">Magnesium</keyword>
<evidence type="ECO:0000259" key="14">
    <source>
        <dbReference type="Pfam" id="PF02772"/>
    </source>
</evidence>
<evidence type="ECO:0000256" key="10">
    <source>
        <dbReference type="HAMAP-Rule" id="MF_00086"/>
    </source>
</evidence>
<feature type="binding site" description="in other chain" evidence="10">
    <location>
        <begin position="166"/>
        <end position="168"/>
    </location>
    <ligand>
        <name>ATP</name>
        <dbReference type="ChEBI" id="CHEBI:30616"/>
        <note>ligand shared between two neighboring subunits</note>
    </ligand>
</feature>
<evidence type="ECO:0000256" key="8">
    <source>
        <dbReference type="ARBA" id="ARBA00022842"/>
    </source>
</evidence>
<name>A0A847SKU5_9NEIS</name>
<dbReference type="InterPro" id="IPR022630">
    <property type="entry name" value="S-AdoMet_synt_C"/>
</dbReference>
<evidence type="ECO:0000256" key="5">
    <source>
        <dbReference type="ARBA" id="ARBA00022723"/>
    </source>
</evidence>
<evidence type="ECO:0000256" key="7">
    <source>
        <dbReference type="ARBA" id="ARBA00022840"/>
    </source>
</evidence>
<dbReference type="InterPro" id="IPR022631">
    <property type="entry name" value="ADOMET_SYNTHASE_CS"/>
</dbReference>
<dbReference type="PIRSF" id="PIRSF000497">
    <property type="entry name" value="MAT"/>
    <property type="match status" value="1"/>
</dbReference>
<evidence type="ECO:0000256" key="11">
    <source>
        <dbReference type="RuleBase" id="RU000542"/>
    </source>
</evidence>
<evidence type="ECO:0000256" key="9">
    <source>
        <dbReference type="ARBA" id="ARBA00022958"/>
    </source>
</evidence>
<feature type="binding site" evidence="10">
    <location>
        <position position="266"/>
    </location>
    <ligand>
        <name>ATP</name>
        <dbReference type="ChEBI" id="CHEBI:30616"/>
        <note>ligand shared between two neighboring subunits</note>
    </ligand>
</feature>
<evidence type="ECO:0000256" key="4">
    <source>
        <dbReference type="ARBA" id="ARBA00022679"/>
    </source>
</evidence>
<dbReference type="GO" id="GO:0005737">
    <property type="term" value="C:cytoplasm"/>
    <property type="evidence" value="ECO:0007669"/>
    <property type="project" value="UniProtKB-SubCell"/>
</dbReference>
<accession>A0A847SKU5</accession>
<dbReference type="Gene3D" id="3.30.300.10">
    <property type="match status" value="3"/>
</dbReference>
<dbReference type="RefSeq" id="WP_168878216.1">
    <property type="nucleotide sequence ID" value="NZ_JABAIM010000004.1"/>
</dbReference>
<comment type="function">
    <text evidence="10">Catalyzes the formation of S-adenosylmethionine (AdoMet) from methionine and ATP. The overall synthetic reaction is composed of two sequential steps, AdoMet formation and the subsequent tripolyphosphate hydrolysis which occurs prior to release of AdoMet from the enzyme.</text>
</comment>
<gene>
    <name evidence="10" type="primary">metK</name>
    <name evidence="16" type="ORF">HF682_15350</name>
</gene>
<dbReference type="GO" id="GO:0006556">
    <property type="term" value="P:S-adenosylmethionine biosynthetic process"/>
    <property type="evidence" value="ECO:0007669"/>
    <property type="project" value="UniProtKB-UniRule"/>
</dbReference>
<dbReference type="SUPFAM" id="SSF55973">
    <property type="entry name" value="S-adenosylmethionine synthetase"/>
    <property type="match status" value="3"/>
</dbReference>
<feature type="binding site" description="in other chain" evidence="10">
    <location>
        <position position="99"/>
    </location>
    <ligand>
        <name>L-methionine</name>
        <dbReference type="ChEBI" id="CHEBI:57844"/>
        <note>ligand shared between two neighboring subunits</note>
    </ligand>
</feature>
<feature type="binding site" description="in other chain" evidence="10">
    <location>
        <begin position="234"/>
        <end position="235"/>
    </location>
    <ligand>
        <name>ATP</name>
        <dbReference type="ChEBI" id="CHEBI:30616"/>
        <note>ligand shared between two neighboring subunits</note>
    </ligand>
</feature>
<comment type="subcellular location">
    <subcellularLocation>
        <location evidence="10 11">Cytoplasm</location>
    </subcellularLocation>
</comment>
<feature type="binding site" description="in other chain" evidence="10">
    <location>
        <begin position="249"/>
        <end position="250"/>
    </location>
    <ligand>
        <name>ATP</name>
        <dbReference type="ChEBI" id="CHEBI:30616"/>
        <note>ligand shared between two neighboring subunits</note>
    </ligand>
</feature>
<dbReference type="Pfam" id="PF02773">
    <property type="entry name" value="S-AdoMet_synt_C"/>
    <property type="match status" value="1"/>
</dbReference>
<evidence type="ECO:0000256" key="3">
    <source>
        <dbReference type="ARBA" id="ARBA00022563"/>
    </source>
</evidence>
<dbReference type="HAMAP" id="MF_00086">
    <property type="entry name" value="S_AdoMet_synth1"/>
    <property type="match status" value="1"/>
</dbReference>
<keyword evidence="7 10" id="KW-0067">ATP-binding</keyword>
<dbReference type="Proteomes" id="UP000587991">
    <property type="component" value="Unassembled WGS sequence"/>
</dbReference>
<comment type="subunit">
    <text evidence="10">Homotetramer; dimer of dimers.</text>
</comment>
<dbReference type="EMBL" id="JABAIM010000004">
    <property type="protein sequence ID" value="NLR76542.1"/>
    <property type="molecule type" value="Genomic_DNA"/>
</dbReference>
<dbReference type="InterPro" id="IPR022629">
    <property type="entry name" value="S-AdoMet_synt_central"/>
</dbReference>
<dbReference type="GO" id="GO:0000287">
    <property type="term" value="F:magnesium ion binding"/>
    <property type="evidence" value="ECO:0007669"/>
    <property type="project" value="UniProtKB-UniRule"/>
</dbReference>
<evidence type="ECO:0000259" key="13">
    <source>
        <dbReference type="Pfam" id="PF00438"/>
    </source>
</evidence>
<feature type="binding site" description="in other chain" evidence="10">
    <location>
        <position position="15"/>
    </location>
    <ligand>
        <name>ATP</name>
        <dbReference type="ChEBI" id="CHEBI:30616"/>
        <note>ligand shared between two neighboring subunits</note>
    </ligand>
</feature>
<dbReference type="InterPro" id="IPR002133">
    <property type="entry name" value="S-AdoMet_synthetase"/>
</dbReference>
<feature type="binding site" description="in other chain" evidence="10">
    <location>
        <position position="56"/>
    </location>
    <ligand>
        <name>L-methionine</name>
        <dbReference type="ChEBI" id="CHEBI:57844"/>
        <note>ligand shared between two neighboring subunits</note>
    </ligand>
</feature>
<feature type="binding site" evidence="10">
    <location>
        <position position="243"/>
    </location>
    <ligand>
        <name>ATP</name>
        <dbReference type="ChEBI" id="CHEBI:30616"/>
        <note>ligand shared between two neighboring subunits</note>
    </ligand>
</feature>
<comment type="cofactor">
    <cofactor evidence="10">
        <name>K(+)</name>
        <dbReference type="ChEBI" id="CHEBI:29103"/>
    </cofactor>
    <text evidence="10">Binds 1 potassium ion per subunit.</text>
</comment>
<feature type="binding site" evidence="10">
    <location>
        <position position="270"/>
    </location>
    <ligand>
        <name>ATP</name>
        <dbReference type="ChEBI" id="CHEBI:30616"/>
        <note>ligand shared between two neighboring subunits</note>
    </ligand>
</feature>
<dbReference type="FunFam" id="3.30.300.10:FF:000004">
    <property type="entry name" value="S-adenosylmethionine synthase"/>
    <property type="match status" value="1"/>
</dbReference>
<feature type="binding site" description="in other chain" evidence="10">
    <location>
        <position position="274"/>
    </location>
    <ligand>
        <name>L-methionine</name>
        <dbReference type="ChEBI" id="CHEBI:57844"/>
        <note>ligand shared between two neighboring subunits</note>
    </ligand>
</feature>
<sequence>MSEYLFTSESVSEGHPDKVADQISDAILDAILAEDKHARVAAETLVNTGLCVLAGEITTHANVDYIEIARSTIRRIGYDHSDLGFDAKGCAVLVAYDKQSPDIAQGVNEGQGLDLDQGAGDQGLMFGYACDETPSLMPFPIYYAHRLVQRQAELRKDGRLPWLRPDAKSQVTVRYNEQTGLPVAIDTIVLSTQHHPDISYETLREAVIEDIIKPVMPGNMLTEDTRYLINPTGRFVIGGPMGDCGLTGRKIIVDTYGGAAPHGGGAFSGKDPSKVDRSAAYAGRYVAKNIVAAGLARECQIQVSYAIGVSQPTSVMVFTNGTGKLPDDKIAELVRRHFDLRPKGIVQMLDLLRPIYGKTAAYGHFGREEPEFSWERTDKAEALRADAGL</sequence>
<dbReference type="PANTHER" id="PTHR11964">
    <property type="entry name" value="S-ADENOSYLMETHIONINE SYNTHETASE"/>
    <property type="match status" value="1"/>
</dbReference>
<feature type="domain" description="S-adenosylmethionine synthetase central" evidence="14">
    <location>
        <begin position="116"/>
        <end position="235"/>
    </location>
</feature>
<dbReference type="EC" id="2.5.1.6" evidence="10"/>
<reference evidence="16 17" key="1">
    <citation type="submission" date="2020-04" db="EMBL/GenBank/DDBJ databases">
        <title>Draft genome of Leeia sp. IMCC25680.</title>
        <authorList>
            <person name="Song J."/>
            <person name="Cho J.-C."/>
        </authorList>
    </citation>
    <scope>NUCLEOTIDE SEQUENCE [LARGE SCALE GENOMIC DNA]</scope>
    <source>
        <strain evidence="16 17">IMCC25680</strain>
    </source>
</reference>
<dbReference type="Pfam" id="PF02772">
    <property type="entry name" value="S-AdoMet_synt_M"/>
    <property type="match status" value="1"/>
</dbReference>
<comment type="similarity">
    <text evidence="2 10 12">Belongs to the AdoMet synthase family.</text>
</comment>
<dbReference type="AlphaFoldDB" id="A0A847SKU5"/>
<dbReference type="FunFam" id="3.30.300.10:FF:000003">
    <property type="entry name" value="S-adenosylmethionine synthase"/>
    <property type="match status" value="1"/>
</dbReference>
<keyword evidence="5 10" id="KW-0479">Metal-binding</keyword>
<keyword evidence="4 10" id="KW-0808">Transferase</keyword>
<dbReference type="Pfam" id="PF00438">
    <property type="entry name" value="S-AdoMet_synt_N"/>
    <property type="match status" value="1"/>
</dbReference>
<feature type="binding site" evidence="10">
    <location>
        <position position="243"/>
    </location>
    <ligand>
        <name>L-methionine</name>
        <dbReference type="ChEBI" id="CHEBI:57844"/>
        <note>ligand shared between two neighboring subunits</note>
    </ligand>
</feature>
<feature type="binding site" evidence="10">
    <location>
        <position position="43"/>
    </location>
    <ligand>
        <name>K(+)</name>
        <dbReference type="ChEBI" id="CHEBI:29103"/>
    </ligand>
</feature>
<dbReference type="PROSITE" id="PS00377">
    <property type="entry name" value="ADOMET_SYNTHASE_2"/>
    <property type="match status" value="1"/>
</dbReference>
<keyword evidence="9 10" id="KW-0630">Potassium</keyword>
<evidence type="ECO:0000256" key="6">
    <source>
        <dbReference type="ARBA" id="ARBA00022741"/>
    </source>
</evidence>
<dbReference type="UniPathway" id="UPA00315">
    <property type="reaction ID" value="UER00080"/>
</dbReference>
<dbReference type="GO" id="GO:0004478">
    <property type="term" value="F:methionine adenosyltransferase activity"/>
    <property type="evidence" value="ECO:0007669"/>
    <property type="project" value="UniProtKB-UniRule"/>
</dbReference>
<dbReference type="NCBIfam" id="TIGR01034">
    <property type="entry name" value="metK"/>
    <property type="match status" value="1"/>
</dbReference>
<dbReference type="GO" id="GO:0005524">
    <property type="term" value="F:ATP binding"/>
    <property type="evidence" value="ECO:0007669"/>
    <property type="project" value="UniProtKB-UniRule"/>
</dbReference>
<dbReference type="GO" id="GO:0006730">
    <property type="term" value="P:one-carbon metabolic process"/>
    <property type="evidence" value="ECO:0007669"/>
    <property type="project" value="UniProtKB-KW"/>
</dbReference>
<keyword evidence="3 10" id="KW-0554">One-carbon metabolism</keyword>